<feature type="signal peptide" evidence="1">
    <location>
        <begin position="1"/>
        <end position="21"/>
    </location>
</feature>
<dbReference type="Proteomes" id="UP000248917">
    <property type="component" value="Unassembled WGS sequence"/>
</dbReference>
<accession>A0A326RU74</accession>
<proteinExistence type="predicted"/>
<evidence type="ECO:0000313" key="2">
    <source>
        <dbReference type="EMBL" id="PZV79580.1"/>
    </source>
</evidence>
<protein>
    <recommendedName>
        <fullName evidence="4">Secreted protein</fullName>
    </recommendedName>
</protein>
<evidence type="ECO:0008006" key="4">
    <source>
        <dbReference type="Google" id="ProtNLM"/>
    </source>
</evidence>
<gene>
    <name evidence="2" type="ORF">CLV31_11412</name>
</gene>
<keyword evidence="1" id="KW-0732">Signal</keyword>
<dbReference type="EMBL" id="QKTX01000014">
    <property type="protein sequence ID" value="PZV79580.1"/>
    <property type="molecule type" value="Genomic_DNA"/>
</dbReference>
<dbReference type="OrthoDB" id="822336at2"/>
<comment type="caution">
    <text evidence="2">The sequence shown here is derived from an EMBL/GenBank/DDBJ whole genome shotgun (WGS) entry which is preliminary data.</text>
</comment>
<dbReference type="RefSeq" id="WP_146250916.1">
    <property type="nucleotide sequence ID" value="NZ_QKTX01000014.1"/>
</dbReference>
<feature type="chain" id="PRO_5016265190" description="Secreted protein" evidence="1">
    <location>
        <begin position="22"/>
        <end position="199"/>
    </location>
</feature>
<sequence>MKRRDFLKTLPIIAGAPMALAETSPFPQTANGRHLIALGTSACYLASNHSSELYFDSFTFINSEEPDSLRKGDSFIPFTTPDYIRKQLGKRRLPKDGYFPVIPMNQEIQNHLNGLNGDLVFFAGLGWMTETLLFQSIGCHYKNPLQRLDFLAVFPFSFQGTWRENQAKKTIRVLADQRREPTCLYLDEVIGPYGNISIP</sequence>
<name>A0A326RU74_9BACT</name>
<evidence type="ECO:0000313" key="3">
    <source>
        <dbReference type="Proteomes" id="UP000248917"/>
    </source>
</evidence>
<keyword evidence="3" id="KW-1185">Reference proteome</keyword>
<evidence type="ECO:0000256" key="1">
    <source>
        <dbReference type="SAM" id="SignalP"/>
    </source>
</evidence>
<organism evidence="2 3">
    <name type="scientific">Algoriphagus aquaeductus</name>
    <dbReference type="NCBI Taxonomy" id="475299"/>
    <lineage>
        <taxon>Bacteria</taxon>
        <taxon>Pseudomonadati</taxon>
        <taxon>Bacteroidota</taxon>
        <taxon>Cytophagia</taxon>
        <taxon>Cytophagales</taxon>
        <taxon>Cyclobacteriaceae</taxon>
        <taxon>Algoriphagus</taxon>
    </lineage>
</organism>
<dbReference type="AlphaFoldDB" id="A0A326RU74"/>
<reference evidence="2 3" key="1">
    <citation type="submission" date="2018-06" db="EMBL/GenBank/DDBJ databases">
        <title>Genomic Encyclopedia of Archaeal and Bacterial Type Strains, Phase II (KMG-II): from individual species to whole genera.</title>
        <authorList>
            <person name="Goeker M."/>
        </authorList>
    </citation>
    <scope>NUCLEOTIDE SEQUENCE [LARGE SCALE GENOMIC DNA]</scope>
    <source>
        <strain evidence="2 3">T4</strain>
    </source>
</reference>